<dbReference type="SUPFAM" id="SSF52172">
    <property type="entry name" value="CheY-like"/>
    <property type="match status" value="1"/>
</dbReference>
<reference evidence="4" key="1">
    <citation type="submission" date="2020-08" db="EMBL/GenBank/DDBJ databases">
        <title>Complete genome sequence of Sphingobium barthaii strain KK22, a high-molecular-weight polycyclic aromatic hydrocarbon-degrading soil bacterium.</title>
        <authorList>
            <person name="Mori J.F."/>
            <person name="Kanaly R.A."/>
        </authorList>
    </citation>
    <scope>NUCLEOTIDE SEQUENCE [LARGE SCALE GENOMIC DNA]</scope>
    <source>
        <strain evidence="4">KK22</strain>
    </source>
</reference>
<dbReference type="KEGG" id="sbar:H5V43_00600"/>
<evidence type="ECO:0000313" key="3">
    <source>
        <dbReference type="EMBL" id="QOT73039.1"/>
    </source>
</evidence>
<dbReference type="GO" id="GO:0000160">
    <property type="term" value="P:phosphorelay signal transduction system"/>
    <property type="evidence" value="ECO:0007669"/>
    <property type="project" value="InterPro"/>
</dbReference>
<proteinExistence type="predicted"/>
<dbReference type="SMART" id="SM00448">
    <property type="entry name" value="REC"/>
    <property type="match status" value="1"/>
</dbReference>
<organism evidence="3 4">
    <name type="scientific">Sphingobium fuliginis (strain ATCC 27551)</name>
    <dbReference type="NCBI Taxonomy" id="336203"/>
    <lineage>
        <taxon>Bacteria</taxon>
        <taxon>Pseudomonadati</taxon>
        <taxon>Pseudomonadota</taxon>
        <taxon>Alphaproteobacteria</taxon>
        <taxon>Sphingomonadales</taxon>
        <taxon>Sphingomonadaceae</taxon>
        <taxon>Sphingobium</taxon>
    </lineage>
</organism>
<gene>
    <name evidence="3" type="ORF">H5V43_00600</name>
</gene>
<evidence type="ECO:0000313" key="4">
    <source>
        <dbReference type="Proteomes" id="UP000593663"/>
    </source>
</evidence>
<dbReference type="AlphaFoldDB" id="A0A7M2GM98"/>
<sequence>MQKTVLIVEDEYLIAMDLQLLLERHGWRVIGPVATVADALALLKIDLPTVALLDVNLGRELVTPVAVALKASRIPFAVATAYASPEQYGGEILAGVPNAGKPTNERRVLAVLDQLLGFYKP</sequence>
<dbReference type="Gene3D" id="3.40.50.2300">
    <property type="match status" value="1"/>
</dbReference>
<feature type="modified residue" description="4-aspartylphosphate" evidence="1">
    <location>
        <position position="54"/>
    </location>
</feature>
<evidence type="ECO:0000256" key="1">
    <source>
        <dbReference type="PROSITE-ProRule" id="PRU00169"/>
    </source>
</evidence>
<dbReference type="InterPro" id="IPR011006">
    <property type="entry name" value="CheY-like_superfamily"/>
</dbReference>
<name>A0A7M2GM98_SPHSA</name>
<feature type="domain" description="Response regulatory" evidence="2">
    <location>
        <begin position="4"/>
        <end position="116"/>
    </location>
</feature>
<dbReference type="PROSITE" id="PS50110">
    <property type="entry name" value="RESPONSE_REGULATORY"/>
    <property type="match status" value="1"/>
</dbReference>
<dbReference type="InterPro" id="IPR001789">
    <property type="entry name" value="Sig_transdc_resp-reg_receiver"/>
</dbReference>
<dbReference type="EMBL" id="CP060035">
    <property type="protein sequence ID" value="QOT73039.1"/>
    <property type="molecule type" value="Genomic_DNA"/>
</dbReference>
<protein>
    <submittedName>
        <fullName evidence="3">Response regulator</fullName>
    </submittedName>
</protein>
<keyword evidence="1" id="KW-0597">Phosphoprotein</keyword>
<evidence type="ECO:0000259" key="2">
    <source>
        <dbReference type="PROSITE" id="PS50110"/>
    </source>
</evidence>
<accession>A0A7M2GM98</accession>
<dbReference type="Proteomes" id="UP000593663">
    <property type="component" value="Chromosome 1"/>
</dbReference>